<evidence type="ECO:0000259" key="3">
    <source>
        <dbReference type="SMART" id="SM00829"/>
    </source>
</evidence>
<name>A0A561UJT0_9ACTN</name>
<reference evidence="4 5" key="1">
    <citation type="submission" date="2019-06" db="EMBL/GenBank/DDBJ databases">
        <title>Sequencing the genomes of 1000 actinobacteria strains.</title>
        <authorList>
            <person name="Klenk H.-P."/>
        </authorList>
    </citation>
    <scope>NUCLEOTIDE SEQUENCE [LARGE SCALE GENOMIC DNA]</scope>
    <source>
        <strain evidence="4 5">DSM 44826</strain>
    </source>
</reference>
<dbReference type="InterPro" id="IPR020843">
    <property type="entry name" value="ER"/>
</dbReference>
<dbReference type="Proteomes" id="UP000317940">
    <property type="component" value="Unassembled WGS sequence"/>
</dbReference>
<keyword evidence="1" id="KW-0521">NADP</keyword>
<dbReference type="SMART" id="SM00829">
    <property type="entry name" value="PKS_ER"/>
    <property type="match status" value="1"/>
</dbReference>
<dbReference type="EMBL" id="VIWT01000001">
    <property type="protein sequence ID" value="TWF99618.1"/>
    <property type="molecule type" value="Genomic_DNA"/>
</dbReference>
<dbReference type="Gene3D" id="3.40.50.720">
    <property type="entry name" value="NAD(P)-binding Rossmann-like Domain"/>
    <property type="match status" value="1"/>
</dbReference>
<dbReference type="GO" id="GO:0016651">
    <property type="term" value="F:oxidoreductase activity, acting on NAD(P)H"/>
    <property type="evidence" value="ECO:0007669"/>
    <property type="project" value="TreeGrafter"/>
</dbReference>
<dbReference type="PANTHER" id="PTHR48106:SF18">
    <property type="entry name" value="QUINONE OXIDOREDUCTASE PIG3"/>
    <property type="match status" value="1"/>
</dbReference>
<dbReference type="GO" id="GO:0070402">
    <property type="term" value="F:NADPH binding"/>
    <property type="evidence" value="ECO:0007669"/>
    <property type="project" value="TreeGrafter"/>
</dbReference>
<dbReference type="InterPro" id="IPR013154">
    <property type="entry name" value="ADH-like_N"/>
</dbReference>
<dbReference type="InterPro" id="IPR013149">
    <property type="entry name" value="ADH-like_C"/>
</dbReference>
<dbReference type="Pfam" id="PF00107">
    <property type="entry name" value="ADH_zinc_N"/>
    <property type="match status" value="1"/>
</dbReference>
<comment type="caution">
    <text evidence="4">The sequence shown here is derived from an EMBL/GenBank/DDBJ whole genome shotgun (WGS) entry which is preliminary data.</text>
</comment>
<keyword evidence="2" id="KW-0560">Oxidoreductase</keyword>
<dbReference type="InterPro" id="IPR036291">
    <property type="entry name" value="NAD(P)-bd_dom_sf"/>
</dbReference>
<dbReference type="Gene3D" id="3.90.180.10">
    <property type="entry name" value="Medium-chain alcohol dehydrogenases, catalytic domain"/>
    <property type="match status" value="1"/>
</dbReference>
<evidence type="ECO:0000256" key="2">
    <source>
        <dbReference type="ARBA" id="ARBA00023002"/>
    </source>
</evidence>
<dbReference type="RefSeq" id="WP_145905844.1">
    <property type="nucleotide sequence ID" value="NZ_BAAAMZ010000006.1"/>
</dbReference>
<dbReference type="AlphaFoldDB" id="A0A561UJT0"/>
<protein>
    <submittedName>
        <fullName evidence="4">NADPH:quinone reductase-like Zn-dependent oxidoreductase</fullName>
    </submittedName>
</protein>
<dbReference type="InterPro" id="IPR011032">
    <property type="entry name" value="GroES-like_sf"/>
</dbReference>
<dbReference type="SUPFAM" id="SSF51735">
    <property type="entry name" value="NAD(P)-binding Rossmann-fold domains"/>
    <property type="match status" value="1"/>
</dbReference>
<dbReference type="SUPFAM" id="SSF50129">
    <property type="entry name" value="GroES-like"/>
    <property type="match status" value="1"/>
</dbReference>
<dbReference type="OrthoDB" id="9792162at2"/>
<evidence type="ECO:0000256" key="1">
    <source>
        <dbReference type="ARBA" id="ARBA00022857"/>
    </source>
</evidence>
<dbReference type="PANTHER" id="PTHR48106">
    <property type="entry name" value="QUINONE OXIDOREDUCTASE PIG3-RELATED"/>
    <property type="match status" value="1"/>
</dbReference>
<organism evidence="4 5">
    <name type="scientific">Kitasatospora viridis</name>
    <dbReference type="NCBI Taxonomy" id="281105"/>
    <lineage>
        <taxon>Bacteria</taxon>
        <taxon>Bacillati</taxon>
        <taxon>Actinomycetota</taxon>
        <taxon>Actinomycetes</taxon>
        <taxon>Kitasatosporales</taxon>
        <taxon>Streptomycetaceae</taxon>
        <taxon>Kitasatospora</taxon>
    </lineage>
</organism>
<sequence>MAKAVVFDEVGGPEVLRIVEVEVGEPGPGEVLVRISVIGLNRAEALFRAGDYYYQPQLPASRLGFEAAGEVVAVGPEVTGFAPGDRVVSTVSGHMSSTGVYGDLVLMPATALDVIPDGMSDEAAAASWLSYGTAYGALVEQGQLRPGDHVVITAASSSVGVAAIQVANHFGAVPIAVTRTAAKRDELIELGAAHVIVSDEEPVAERVRELTGGAGAELVFDAVAGAGLPDLATAAAAGGLLIVYGWLDRRPALLPLNWPLRVLGYAYGTLARDPAFRRRQRHFLAAGMRAGTLVPVIDRTFELAEVVDAHRHLESNDQIGKVLVRVGG</sequence>
<evidence type="ECO:0000313" key="5">
    <source>
        <dbReference type="Proteomes" id="UP000317940"/>
    </source>
</evidence>
<dbReference type="Pfam" id="PF08240">
    <property type="entry name" value="ADH_N"/>
    <property type="match status" value="1"/>
</dbReference>
<feature type="domain" description="Enoyl reductase (ER)" evidence="3">
    <location>
        <begin position="11"/>
        <end position="324"/>
    </location>
</feature>
<accession>A0A561UJT0</accession>
<proteinExistence type="predicted"/>
<keyword evidence="5" id="KW-1185">Reference proteome</keyword>
<evidence type="ECO:0000313" key="4">
    <source>
        <dbReference type="EMBL" id="TWF99618.1"/>
    </source>
</evidence>
<dbReference type="CDD" id="cd08268">
    <property type="entry name" value="MDR2"/>
    <property type="match status" value="1"/>
</dbReference>
<gene>
    <name evidence="4" type="ORF">FHX73_113465</name>
</gene>